<evidence type="ECO:0000313" key="2">
    <source>
        <dbReference type="Proteomes" id="UP001189429"/>
    </source>
</evidence>
<protein>
    <recommendedName>
        <fullName evidence="3">Solute carrier family 40 protein</fullName>
    </recommendedName>
</protein>
<keyword evidence="2" id="KW-1185">Reference proteome</keyword>
<gene>
    <name evidence="1" type="ORF">PCOR1329_LOCUS38734</name>
</gene>
<reference evidence="1" key="1">
    <citation type="submission" date="2023-10" db="EMBL/GenBank/DDBJ databases">
        <authorList>
            <person name="Chen Y."/>
            <person name="Shah S."/>
            <person name="Dougan E. K."/>
            <person name="Thang M."/>
            <person name="Chan C."/>
        </authorList>
    </citation>
    <scope>NUCLEOTIDE SEQUENCE [LARGE SCALE GENOMIC DNA]</scope>
</reference>
<evidence type="ECO:0008006" key="3">
    <source>
        <dbReference type="Google" id="ProtNLM"/>
    </source>
</evidence>
<comment type="caution">
    <text evidence="1">The sequence shown here is derived from an EMBL/GenBank/DDBJ whole genome shotgun (WGS) entry which is preliminary data.</text>
</comment>
<sequence>MPGTSWVKIAKLTSPRWNARNELGENCRAHAAPFVITALSCDRALSTQHSWRKDTTYVANHKVDDLKKHRAMAIVRCDWRAIEAAATHIDQAKSAPGVLGHFRHPKGPEHARGEIGFQLADTALHVSRKAQPAALADQLLFAQLGRARAKALPIWGVMCPEGDSKDPRKVLERCCVIIVALRSRAMLVGGALVLAPAVASGKFVGSGTSFCMGLLAGSYAAHTLLWVWYACREDMDSPALRLAMLVPGGASMRAKGLLRGALAGARTRAPLGKLSGNYLLGHVLSLNEVLLASLANPTIVLAVAVMMLSIICIIRRHLDLDSSFEKDIMTFGLITGSLHLPKIAAACVIATPCYHTQTEDYMETDEAAGTFLMAYSTEESSEKRWRHIAIQSMRFLTASDGLENQGWETNRLAKNILLKCAVAAAPISYYPGLQLSLVQCMMFSFTAWQLRNFPYQLKMLNIVGAVSLDALNPFDAHGLLAINALRLASLSLWAKFRLDDEHEPFTKVRGVPS</sequence>
<proteinExistence type="predicted"/>
<name>A0ABN9THQ8_9DINO</name>
<organism evidence="1 2">
    <name type="scientific">Prorocentrum cordatum</name>
    <dbReference type="NCBI Taxonomy" id="2364126"/>
    <lineage>
        <taxon>Eukaryota</taxon>
        <taxon>Sar</taxon>
        <taxon>Alveolata</taxon>
        <taxon>Dinophyceae</taxon>
        <taxon>Prorocentrales</taxon>
        <taxon>Prorocentraceae</taxon>
        <taxon>Prorocentrum</taxon>
    </lineage>
</organism>
<accession>A0ABN9THQ8</accession>
<dbReference type="EMBL" id="CAUYUJ010014685">
    <property type="protein sequence ID" value="CAK0844683.1"/>
    <property type="molecule type" value="Genomic_DNA"/>
</dbReference>
<evidence type="ECO:0000313" key="1">
    <source>
        <dbReference type="EMBL" id="CAK0844683.1"/>
    </source>
</evidence>
<dbReference type="Proteomes" id="UP001189429">
    <property type="component" value="Unassembled WGS sequence"/>
</dbReference>